<reference evidence="13" key="1">
    <citation type="submission" date="2023-03" db="EMBL/GenBank/DDBJ databases">
        <title>Mating type loci evolution in Malassezia.</title>
        <authorList>
            <person name="Coelho M.A."/>
        </authorList>
    </citation>
    <scope>NUCLEOTIDE SEQUENCE</scope>
    <source>
        <strain evidence="13">CBS 9557</strain>
    </source>
</reference>
<proteinExistence type="inferred from homology"/>
<comment type="similarity">
    <text evidence="10">Belongs to the DHHC palmitoyltransferase family.</text>
</comment>
<gene>
    <name evidence="13" type="ORF">MNAN1_001445</name>
</gene>
<evidence type="ECO:0000256" key="6">
    <source>
        <dbReference type="ARBA" id="ARBA00023139"/>
    </source>
</evidence>
<dbReference type="InterPro" id="IPR001594">
    <property type="entry name" value="Palmitoyltrfase_DHHC"/>
</dbReference>
<protein>
    <recommendedName>
        <fullName evidence="10">Palmitoyltransferase</fullName>
        <ecNumber evidence="10">2.3.1.225</ecNumber>
    </recommendedName>
</protein>
<feature type="region of interest" description="Disordered" evidence="11">
    <location>
        <begin position="301"/>
        <end position="322"/>
    </location>
</feature>
<keyword evidence="7" id="KW-0449">Lipoprotein</keyword>
<keyword evidence="2 10" id="KW-0808">Transferase</keyword>
<organism evidence="13 14">
    <name type="scientific">Malassezia nana</name>
    <dbReference type="NCBI Taxonomy" id="180528"/>
    <lineage>
        <taxon>Eukaryota</taxon>
        <taxon>Fungi</taxon>
        <taxon>Dikarya</taxon>
        <taxon>Basidiomycota</taxon>
        <taxon>Ustilaginomycotina</taxon>
        <taxon>Malasseziomycetes</taxon>
        <taxon>Malasseziales</taxon>
        <taxon>Malasseziaceae</taxon>
        <taxon>Malassezia</taxon>
    </lineage>
</organism>
<evidence type="ECO:0000256" key="4">
    <source>
        <dbReference type="ARBA" id="ARBA00022989"/>
    </source>
</evidence>
<evidence type="ECO:0000256" key="8">
    <source>
        <dbReference type="ARBA" id="ARBA00023315"/>
    </source>
</evidence>
<dbReference type="PROSITE" id="PS50216">
    <property type="entry name" value="DHHC"/>
    <property type="match status" value="1"/>
</dbReference>
<dbReference type="EC" id="2.3.1.225" evidence="10"/>
<feature type="transmembrane region" description="Helical" evidence="10">
    <location>
        <begin position="146"/>
        <end position="166"/>
    </location>
</feature>
<evidence type="ECO:0000256" key="2">
    <source>
        <dbReference type="ARBA" id="ARBA00022679"/>
    </source>
</evidence>
<evidence type="ECO:0000256" key="1">
    <source>
        <dbReference type="ARBA" id="ARBA00004141"/>
    </source>
</evidence>
<dbReference type="Proteomes" id="UP001213623">
    <property type="component" value="Chromosome 2"/>
</dbReference>
<dbReference type="GO" id="GO:0019706">
    <property type="term" value="F:protein-cysteine S-palmitoyltransferase activity"/>
    <property type="evidence" value="ECO:0007669"/>
    <property type="project" value="UniProtKB-EC"/>
</dbReference>
<sequence length="322" mass="37559">MSWEKTDTLKELDLFDQDLATRYRFCKKCARITMDTALSLLPPDLRAREKTNRRAQFLHMRQLDAAKSESDGVKHSPMPQGLFEDMEDEGKADIRAWLGQGEADQLVFPPKPERAHHCRTCKTCILKYDHHCPWINQCVGLGNERYFILFMLWFGLGTMIYSYMGWELAYRAFRHPRTWSSTLVPRVLYLLIWVKAFVMGLAVMAFAFWHLHMIARGETSVENQDHGTYKWLMKEHYARSAKQRQQSFVNVYSLGWRRNFQVFFNCGPGMTYSYYTLLLPLKIEPYSDGWHWAKRAGLQGSHGGIAPEEEFTDDEGDQAEAS</sequence>
<accession>A0AAF0EQQ0</accession>
<dbReference type="PANTHER" id="PTHR12246">
    <property type="entry name" value="PALMITOYLTRANSFERASE ZDHHC16"/>
    <property type="match status" value="1"/>
</dbReference>
<comment type="domain">
    <text evidence="10">The DHHC domain is required for palmitoyltransferase activity.</text>
</comment>
<evidence type="ECO:0000259" key="12">
    <source>
        <dbReference type="Pfam" id="PF01529"/>
    </source>
</evidence>
<dbReference type="EMBL" id="CP119893">
    <property type="protein sequence ID" value="WFD26462.1"/>
    <property type="molecule type" value="Genomic_DNA"/>
</dbReference>
<evidence type="ECO:0000313" key="13">
    <source>
        <dbReference type="EMBL" id="WFD26462.1"/>
    </source>
</evidence>
<evidence type="ECO:0000256" key="11">
    <source>
        <dbReference type="SAM" id="MobiDB-lite"/>
    </source>
</evidence>
<dbReference type="Pfam" id="PF01529">
    <property type="entry name" value="DHHC"/>
    <property type="match status" value="1"/>
</dbReference>
<feature type="compositionally biased region" description="Acidic residues" evidence="11">
    <location>
        <begin position="307"/>
        <end position="322"/>
    </location>
</feature>
<keyword evidence="4 10" id="KW-1133">Transmembrane helix</keyword>
<evidence type="ECO:0000256" key="7">
    <source>
        <dbReference type="ARBA" id="ARBA00023288"/>
    </source>
</evidence>
<keyword evidence="14" id="KW-1185">Reference proteome</keyword>
<keyword evidence="3 10" id="KW-0812">Transmembrane</keyword>
<keyword evidence="8 10" id="KW-0012">Acyltransferase</keyword>
<evidence type="ECO:0000256" key="10">
    <source>
        <dbReference type="RuleBase" id="RU079119"/>
    </source>
</evidence>
<evidence type="ECO:0000313" key="14">
    <source>
        <dbReference type="Proteomes" id="UP001213623"/>
    </source>
</evidence>
<name>A0AAF0EQQ0_9BASI</name>
<keyword evidence="5 10" id="KW-0472">Membrane</keyword>
<feature type="domain" description="Palmitoyltransferase DHHC" evidence="12">
    <location>
        <begin position="111"/>
        <end position="224"/>
    </location>
</feature>
<evidence type="ECO:0000256" key="5">
    <source>
        <dbReference type="ARBA" id="ARBA00023136"/>
    </source>
</evidence>
<comment type="catalytic activity">
    <reaction evidence="9 10">
        <text>L-cysteinyl-[protein] + hexadecanoyl-CoA = S-hexadecanoyl-L-cysteinyl-[protein] + CoA</text>
        <dbReference type="Rhea" id="RHEA:36683"/>
        <dbReference type="Rhea" id="RHEA-COMP:10131"/>
        <dbReference type="Rhea" id="RHEA-COMP:11032"/>
        <dbReference type="ChEBI" id="CHEBI:29950"/>
        <dbReference type="ChEBI" id="CHEBI:57287"/>
        <dbReference type="ChEBI" id="CHEBI:57379"/>
        <dbReference type="ChEBI" id="CHEBI:74151"/>
        <dbReference type="EC" id="2.3.1.225"/>
    </reaction>
</comment>
<dbReference type="AlphaFoldDB" id="A0AAF0EQQ0"/>
<keyword evidence="6" id="KW-0564">Palmitate</keyword>
<comment type="subcellular location">
    <subcellularLocation>
        <location evidence="1">Membrane</location>
        <topology evidence="1">Multi-pass membrane protein</topology>
    </subcellularLocation>
</comment>
<feature type="transmembrane region" description="Helical" evidence="10">
    <location>
        <begin position="187"/>
        <end position="211"/>
    </location>
</feature>
<evidence type="ECO:0000256" key="3">
    <source>
        <dbReference type="ARBA" id="ARBA00022692"/>
    </source>
</evidence>
<dbReference type="InterPro" id="IPR039859">
    <property type="entry name" value="PFA4/ZDH16/20/ERF2-like"/>
</dbReference>
<dbReference type="GO" id="GO:0016020">
    <property type="term" value="C:membrane"/>
    <property type="evidence" value="ECO:0007669"/>
    <property type="project" value="UniProtKB-SubCell"/>
</dbReference>
<evidence type="ECO:0000256" key="9">
    <source>
        <dbReference type="ARBA" id="ARBA00048048"/>
    </source>
</evidence>